<comment type="caution">
    <text evidence="2">The sequence shown here is derived from an EMBL/GenBank/DDBJ whole genome shotgun (WGS) entry which is preliminary data.</text>
</comment>
<evidence type="ECO:0000313" key="3">
    <source>
        <dbReference type="Proteomes" id="UP000215506"/>
    </source>
</evidence>
<name>A0A231HGF3_9NOCA</name>
<evidence type="ECO:0000313" key="2">
    <source>
        <dbReference type="EMBL" id="OXR47775.1"/>
    </source>
</evidence>
<dbReference type="AlphaFoldDB" id="A0A231HGF3"/>
<feature type="domain" description="SnoaL-like" evidence="1">
    <location>
        <begin position="8"/>
        <end position="110"/>
    </location>
</feature>
<sequence length="122" mass="13050">MSDINDLVERYLAVWNETDPAARAAQIADLLTDDAEYTDPLVSVRGHAGLDAAVAAVQQQFAGLEFTLGGPIDSHHGIARFTWHLGRPGEEPLVIGFDVAALGDDGRIRQILGFLDKVPTGA</sequence>
<keyword evidence="3" id="KW-1185">Reference proteome</keyword>
<reference evidence="2 3" key="1">
    <citation type="submission" date="2017-07" db="EMBL/GenBank/DDBJ databases">
        <title>First draft Genome Sequence of Nocardia cerradoensis isolated from human infection.</title>
        <authorList>
            <person name="Carrasco G."/>
        </authorList>
    </citation>
    <scope>NUCLEOTIDE SEQUENCE [LARGE SCALE GENOMIC DNA]</scope>
    <source>
        <strain evidence="2 3">CNM20130759</strain>
    </source>
</reference>
<organism evidence="2 3">
    <name type="scientific">Nocardia cerradoensis</name>
    <dbReference type="NCBI Taxonomy" id="85688"/>
    <lineage>
        <taxon>Bacteria</taxon>
        <taxon>Bacillati</taxon>
        <taxon>Actinomycetota</taxon>
        <taxon>Actinomycetes</taxon>
        <taxon>Mycobacteriales</taxon>
        <taxon>Nocardiaceae</taxon>
        <taxon>Nocardia</taxon>
    </lineage>
</organism>
<dbReference type="Gene3D" id="3.10.450.50">
    <property type="match status" value="1"/>
</dbReference>
<dbReference type="EMBL" id="NGAF01000001">
    <property type="protein sequence ID" value="OXR47775.1"/>
    <property type="molecule type" value="Genomic_DNA"/>
</dbReference>
<dbReference type="Pfam" id="PF12680">
    <property type="entry name" value="SnoaL_2"/>
    <property type="match status" value="1"/>
</dbReference>
<proteinExistence type="predicted"/>
<dbReference type="InterPro" id="IPR032710">
    <property type="entry name" value="NTF2-like_dom_sf"/>
</dbReference>
<dbReference type="InterPro" id="IPR037401">
    <property type="entry name" value="SnoaL-like"/>
</dbReference>
<dbReference type="SUPFAM" id="SSF54427">
    <property type="entry name" value="NTF2-like"/>
    <property type="match status" value="1"/>
</dbReference>
<accession>A0A231HGF3</accession>
<gene>
    <name evidence="2" type="ORF">B7C42_00900</name>
</gene>
<dbReference type="RefSeq" id="WP_036507740.1">
    <property type="nucleotide sequence ID" value="NZ_JAAXOR010000001.1"/>
</dbReference>
<protein>
    <recommendedName>
        <fullName evidence="1">SnoaL-like domain-containing protein</fullName>
    </recommendedName>
</protein>
<evidence type="ECO:0000259" key="1">
    <source>
        <dbReference type="Pfam" id="PF12680"/>
    </source>
</evidence>
<dbReference type="Proteomes" id="UP000215506">
    <property type="component" value="Unassembled WGS sequence"/>
</dbReference>